<protein>
    <submittedName>
        <fullName evidence="1">DNA-binding transcriptional regulator YiaG</fullName>
    </submittedName>
</protein>
<dbReference type="GO" id="GO:0003677">
    <property type="term" value="F:DNA binding"/>
    <property type="evidence" value="ECO:0007669"/>
    <property type="project" value="UniProtKB-KW"/>
</dbReference>
<dbReference type="RefSeq" id="WP_240191609.1">
    <property type="nucleotide sequence ID" value="NZ_JACHEO010000006.1"/>
</dbReference>
<name>A0A840UPX7_9BACT</name>
<evidence type="ECO:0000313" key="2">
    <source>
        <dbReference type="Proteomes" id="UP000539642"/>
    </source>
</evidence>
<accession>A0A840UPX7</accession>
<reference evidence="1 2" key="1">
    <citation type="submission" date="2020-08" db="EMBL/GenBank/DDBJ databases">
        <title>Genomic Encyclopedia of Type Strains, Phase IV (KMG-IV): sequencing the most valuable type-strain genomes for metagenomic binning, comparative biology and taxonomic classification.</title>
        <authorList>
            <person name="Goeker M."/>
        </authorList>
    </citation>
    <scope>NUCLEOTIDE SEQUENCE [LARGE SCALE GENOMIC DNA]</scope>
    <source>
        <strain evidence="1 2">DSM 28570</strain>
    </source>
</reference>
<dbReference type="InterPro" id="IPR032758">
    <property type="entry name" value="MqsA/HigA-2"/>
</dbReference>
<keyword evidence="1" id="KW-0238">DNA-binding</keyword>
<organism evidence="1 2">
    <name type="scientific">Desulfoprunum benzoelyticum</name>
    <dbReference type="NCBI Taxonomy" id="1506996"/>
    <lineage>
        <taxon>Bacteria</taxon>
        <taxon>Pseudomonadati</taxon>
        <taxon>Thermodesulfobacteriota</taxon>
        <taxon>Desulfobulbia</taxon>
        <taxon>Desulfobulbales</taxon>
        <taxon>Desulfobulbaceae</taxon>
        <taxon>Desulfoprunum</taxon>
    </lineage>
</organism>
<dbReference type="Gene3D" id="1.10.260.40">
    <property type="entry name" value="lambda repressor-like DNA-binding domains"/>
    <property type="match status" value="1"/>
</dbReference>
<dbReference type="InterPro" id="IPR010982">
    <property type="entry name" value="Lambda_DNA-bd_dom_sf"/>
</dbReference>
<dbReference type="Pfam" id="PF15731">
    <property type="entry name" value="MqsA_antitoxin"/>
    <property type="match status" value="1"/>
</dbReference>
<dbReference type="Proteomes" id="UP000539642">
    <property type="component" value="Unassembled WGS sequence"/>
</dbReference>
<gene>
    <name evidence="1" type="ORF">HNQ81_001419</name>
</gene>
<comment type="caution">
    <text evidence="1">The sequence shown here is derived from an EMBL/GenBank/DDBJ whole genome shotgun (WGS) entry which is preliminary data.</text>
</comment>
<sequence length="44" mass="4793">MIGSGVNAFSEYERGVRQPAKSTVLLLKLLDRHPDLLPEVLAAS</sequence>
<dbReference type="EMBL" id="JACHEO010000006">
    <property type="protein sequence ID" value="MBB5347695.1"/>
    <property type="molecule type" value="Genomic_DNA"/>
</dbReference>
<proteinExistence type="predicted"/>
<evidence type="ECO:0000313" key="1">
    <source>
        <dbReference type="EMBL" id="MBB5347695.1"/>
    </source>
</evidence>
<keyword evidence="2" id="KW-1185">Reference proteome</keyword>
<dbReference type="AlphaFoldDB" id="A0A840UPX7"/>